<keyword evidence="5" id="KW-1185">Reference proteome</keyword>
<dbReference type="PROSITE" id="PS51257">
    <property type="entry name" value="PROKAR_LIPOPROTEIN"/>
    <property type="match status" value="1"/>
</dbReference>
<dbReference type="AlphaFoldDB" id="F6B8W0"/>
<dbReference type="EMBL" id="CP002736">
    <property type="protein sequence ID" value="AEF94803.1"/>
    <property type="molecule type" value="Genomic_DNA"/>
</dbReference>
<dbReference type="GO" id="GO:0016491">
    <property type="term" value="F:oxidoreductase activity"/>
    <property type="evidence" value="ECO:0007669"/>
    <property type="project" value="UniProtKB-KW"/>
</dbReference>
<dbReference type="Pfam" id="PF00890">
    <property type="entry name" value="FAD_binding_2"/>
    <property type="match status" value="1"/>
</dbReference>
<dbReference type="Proteomes" id="UP000009226">
    <property type="component" value="Chromosome"/>
</dbReference>
<dbReference type="InterPro" id="IPR036188">
    <property type="entry name" value="FAD/NAD-bd_sf"/>
</dbReference>
<dbReference type="STRING" id="868595.Desca_1962"/>
<keyword evidence="2" id="KW-0560">Oxidoreductase</keyword>
<accession>F6B8W0</accession>
<dbReference type="Gene3D" id="3.50.50.60">
    <property type="entry name" value="FAD/NAD(P)-binding domain"/>
    <property type="match status" value="2"/>
</dbReference>
<dbReference type="eggNOG" id="COG0644">
    <property type="taxonomic scope" value="Bacteria"/>
</dbReference>
<dbReference type="InterPro" id="IPR003953">
    <property type="entry name" value="FAD-dep_OxRdtase_2_FAD-bd"/>
</dbReference>
<dbReference type="RefSeq" id="WP_013810473.1">
    <property type="nucleotide sequence ID" value="NC_015565.1"/>
</dbReference>
<name>F6B8W0_DESCC</name>
<gene>
    <name evidence="4" type="ordered locus">Desca_1962</name>
</gene>
<dbReference type="KEGG" id="dca:Desca_1962"/>
<proteinExistence type="predicted"/>
<evidence type="ECO:0000259" key="3">
    <source>
        <dbReference type="Pfam" id="PF00890"/>
    </source>
</evidence>
<dbReference type="SUPFAM" id="SSF51905">
    <property type="entry name" value="FAD/NAD(P)-binding domain"/>
    <property type="match status" value="1"/>
</dbReference>
<dbReference type="PRINTS" id="PR00420">
    <property type="entry name" value="RNGMNOXGNASE"/>
</dbReference>
<feature type="domain" description="FAD-dependent oxidoreductase 2 FAD-binding" evidence="3">
    <location>
        <begin position="4"/>
        <end position="55"/>
    </location>
</feature>
<evidence type="ECO:0000256" key="2">
    <source>
        <dbReference type="ARBA" id="ARBA00023002"/>
    </source>
</evidence>
<protein>
    <submittedName>
        <fullName evidence="4">FAD dependent oxidoreductase</fullName>
    </submittedName>
</protein>
<evidence type="ECO:0000313" key="5">
    <source>
        <dbReference type="Proteomes" id="UP000009226"/>
    </source>
</evidence>
<reference evidence="4" key="1">
    <citation type="submission" date="2011-05" db="EMBL/GenBank/DDBJ databases">
        <title>Complete sequence of Desulfotomaculum carboxydivorans CO-1-SRB.</title>
        <authorList>
            <consortium name="US DOE Joint Genome Institute"/>
            <person name="Lucas S."/>
            <person name="Han J."/>
            <person name="Lapidus A."/>
            <person name="Cheng J.-F."/>
            <person name="Goodwin L."/>
            <person name="Pitluck S."/>
            <person name="Peters L."/>
            <person name="Mikhailova N."/>
            <person name="Lu M."/>
            <person name="Han C."/>
            <person name="Tapia R."/>
            <person name="Land M."/>
            <person name="Hauser L."/>
            <person name="Kyrpides N."/>
            <person name="Ivanova N."/>
            <person name="Pagani I."/>
            <person name="Stams A."/>
            <person name="Plugge C."/>
            <person name="Muyzer G."/>
            <person name="Kuever J."/>
            <person name="Parshina S."/>
            <person name="Ivanova A."/>
            <person name="Nazina T."/>
            <person name="Woyke T."/>
        </authorList>
    </citation>
    <scope>NUCLEOTIDE SEQUENCE [LARGE SCALE GENOMIC DNA]</scope>
    <source>
        <strain evidence="4">CO-1-SRB</strain>
    </source>
</reference>
<organism evidence="4 5">
    <name type="scientific">Desulfotomaculum nigrificans (strain DSM 14880 / VKM B-2319 / CO-1-SRB)</name>
    <name type="common">Desulfotomaculum carboxydivorans</name>
    <dbReference type="NCBI Taxonomy" id="868595"/>
    <lineage>
        <taxon>Bacteria</taxon>
        <taxon>Bacillati</taxon>
        <taxon>Bacillota</taxon>
        <taxon>Clostridia</taxon>
        <taxon>Eubacteriales</taxon>
        <taxon>Desulfotomaculaceae</taxon>
        <taxon>Desulfotomaculum</taxon>
    </lineage>
</organism>
<dbReference type="HOGENOM" id="CLU_066400_0_0_9"/>
<keyword evidence="1" id="KW-0285">Flavoprotein</keyword>
<evidence type="ECO:0000256" key="1">
    <source>
        <dbReference type="ARBA" id="ARBA00022630"/>
    </source>
</evidence>
<evidence type="ECO:0000313" key="4">
    <source>
        <dbReference type="EMBL" id="AEF94803.1"/>
    </source>
</evidence>
<sequence length="362" mass="41411">MIKVAIIGAGIAGLSCAIELEKLGIKPAIFEQKHRVGSPFTFAPMTLNFSFKPIKDQLKELKKRYDIDIKPISKIKLLRVQGPNSEYMVQGHLGYTVLRGQEEQSAECQLARILKTPIKFECPVKPEDLLKKFDYLVIADGTGHWAKKLNIWQSLFKCWIRGATVLGRFNPREVRIWINTNYCKSGFVYLVPLSTDRASLILIASYITHGQLDHYWQTFIEQEKIFPEMINKWDMEFETGLVYPHRVGNTFFIGNSGGFVTSWIGMGLFSCVASGVEAARAIAGQGDYEKSMKFHQAVMEANATMRRLWDRLNNRNIDRFIRIIGTPPLKQVFYQSNLNLIEKTSPLLSQLLKTSEEVQYFQ</sequence>